<reference evidence="2 3" key="2">
    <citation type="journal article" date="2016" name="Int. J. Syst. Evol. Microbiol.">
        <title>Paenibacillus bovis sp. nov., isolated from raw yak (Bos grunniens) milk.</title>
        <authorList>
            <person name="Gao C."/>
            <person name="Han J."/>
            <person name="Liu Z."/>
            <person name="Xu X."/>
            <person name="Hang F."/>
            <person name="Wu Z."/>
        </authorList>
    </citation>
    <scope>NUCLEOTIDE SEQUENCE [LARGE SCALE GENOMIC DNA]</scope>
    <source>
        <strain evidence="2 3">BD3526</strain>
    </source>
</reference>
<accession>A0A172ZB86</accession>
<sequence length="460" mass="52015">MQWKEPTFGPTPVLRVLASANAKRKAQAYDLIKEQKKQKLNYPSWAQEWMRKYKADWNLAQSKGDIAGMRRAQQLADGLRTKLKEINKMPKWAQEQMQKQTVRWMEANTVGNVLAQKAAQKAAQSIRDKCKLIQEIAKKSPADAKDLSDLTAKWYAAHDHGIVDGKVFVKDSKEIKSAKEKYSKQAQTIIDQYNLSDNESDINKNGHSQNEEASQKDPTTSKEDPKEELKEDSIQKAIKITGAFEGRGYTNIAGNFDGQGLSLGFLQWNIGQGTLQPLLLKYINNYKVDAQTIFGNHYSKLTQVLNGSKQEQMNWAKSITDGRKIQNDWKEQFIKLCNTNEFQKIQNDAMSTYIDMAYNMADEFNLKSERGLALVFDIAVQNGGFKSSIKNSIKAKINTNQLTEKEVLTVIAQAAVDKSKAKYQGDVNSRKFTIVNGTGTVHGKSYNLEKDFSLTDQPFK</sequence>
<dbReference type="STRING" id="1616788.AR543_01900"/>
<evidence type="ECO:0000313" key="3">
    <source>
        <dbReference type="Proteomes" id="UP000078148"/>
    </source>
</evidence>
<reference evidence="3" key="1">
    <citation type="submission" date="2015-10" db="EMBL/GenBank/DDBJ databases">
        <title>Genome of Paenibacillus bovis sp. nov.</title>
        <authorList>
            <person name="Wu Z."/>
            <person name="Gao C."/>
            <person name="Liu Z."/>
            <person name="Zheng H."/>
        </authorList>
    </citation>
    <scope>NUCLEOTIDE SEQUENCE [LARGE SCALE GENOMIC DNA]</scope>
    <source>
        <strain evidence="3">BD3526</strain>
    </source>
</reference>
<name>A0A172ZB86_9BACL</name>
<dbReference type="Proteomes" id="UP000078148">
    <property type="component" value="Chromosome"/>
</dbReference>
<feature type="compositionally biased region" description="Basic and acidic residues" evidence="1">
    <location>
        <begin position="201"/>
        <end position="232"/>
    </location>
</feature>
<keyword evidence="3" id="KW-1185">Reference proteome</keyword>
<evidence type="ECO:0000313" key="2">
    <source>
        <dbReference type="EMBL" id="ANF94906.1"/>
    </source>
</evidence>
<proteinExistence type="predicted"/>
<dbReference type="KEGG" id="pbv:AR543_01900"/>
<evidence type="ECO:0000256" key="1">
    <source>
        <dbReference type="SAM" id="MobiDB-lite"/>
    </source>
</evidence>
<feature type="region of interest" description="Disordered" evidence="1">
    <location>
        <begin position="194"/>
        <end position="232"/>
    </location>
</feature>
<dbReference type="AlphaFoldDB" id="A0A172ZB86"/>
<dbReference type="RefSeq" id="WP_060531345.1">
    <property type="nucleotide sequence ID" value="NZ_CP013023.1"/>
</dbReference>
<evidence type="ECO:0008006" key="4">
    <source>
        <dbReference type="Google" id="ProtNLM"/>
    </source>
</evidence>
<gene>
    <name evidence="2" type="ORF">AR543_01900</name>
</gene>
<dbReference type="EMBL" id="CP013023">
    <property type="protein sequence ID" value="ANF94906.1"/>
    <property type="molecule type" value="Genomic_DNA"/>
</dbReference>
<organism evidence="2 3">
    <name type="scientific">Paenibacillus bovis</name>
    <dbReference type="NCBI Taxonomy" id="1616788"/>
    <lineage>
        <taxon>Bacteria</taxon>
        <taxon>Bacillati</taxon>
        <taxon>Bacillota</taxon>
        <taxon>Bacilli</taxon>
        <taxon>Bacillales</taxon>
        <taxon>Paenibacillaceae</taxon>
        <taxon>Paenibacillus</taxon>
    </lineage>
</organism>
<dbReference type="OrthoDB" id="2084122at2"/>
<protein>
    <recommendedName>
        <fullName evidence="4">Phage tail lysozyme domain-containing protein</fullName>
    </recommendedName>
</protein>